<evidence type="ECO:0000313" key="2">
    <source>
        <dbReference type="Proteomes" id="UP000305778"/>
    </source>
</evidence>
<dbReference type="OrthoDB" id="8376804at2"/>
<sequence>MTHPFHALAGQRLDIPFVKRRSGALVFVCAYGVGRSVTLPQEWTDRGGEPGGDRLAVEGLSALRALVNALVSRGADMGGGGS</sequence>
<organism evidence="1 2">
    <name type="scientific">Actinacidiphila oryziradicis</name>
    <dbReference type="NCBI Taxonomy" id="2571141"/>
    <lineage>
        <taxon>Bacteria</taxon>
        <taxon>Bacillati</taxon>
        <taxon>Actinomycetota</taxon>
        <taxon>Actinomycetes</taxon>
        <taxon>Kitasatosporales</taxon>
        <taxon>Streptomycetaceae</taxon>
        <taxon>Actinacidiphila</taxon>
    </lineage>
</organism>
<dbReference type="Pfam" id="PF17342">
    <property type="entry name" value="DUF5372"/>
    <property type="match status" value="1"/>
</dbReference>
<accession>A0A4U0S293</accession>
<proteinExistence type="predicted"/>
<evidence type="ECO:0000313" key="1">
    <source>
        <dbReference type="EMBL" id="TKA02970.1"/>
    </source>
</evidence>
<keyword evidence="2" id="KW-1185">Reference proteome</keyword>
<dbReference type="RefSeq" id="WP_136728668.1">
    <property type="nucleotide sequence ID" value="NZ_SUMC01000059.1"/>
</dbReference>
<dbReference type="EMBL" id="SUMC01000059">
    <property type="protein sequence ID" value="TKA02970.1"/>
    <property type="molecule type" value="Genomic_DNA"/>
</dbReference>
<name>A0A4U0S293_9ACTN</name>
<reference evidence="1 2" key="1">
    <citation type="submission" date="2019-04" db="EMBL/GenBank/DDBJ databases">
        <title>Streptomyces oryziradicis sp. nov., a novel actinomycete isolated from rhizosphere soil of rice (Oryza sativa L.).</title>
        <authorList>
            <person name="Li C."/>
        </authorList>
    </citation>
    <scope>NUCLEOTIDE SEQUENCE [LARGE SCALE GENOMIC DNA]</scope>
    <source>
        <strain evidence="1 2">NEAU-C40</strain>
    </source>
</reference>
<protein>
    <submittedName>
        <fullName evidence="1">Uncharacterized protein</fullName>
    </submittedName>
</protein>
<comment type="caution">
    <text evidence="1">The sequence shown here is derived from an EMBL/GenBank/DDBJ whole genome shotgun (WGS) entry which is preliminary data.</text>
</comment>
<dbReference type="AlphaFoldDB" id="A0A4U0S293"/>
<gene>
    <name evidence="1" type="ORF">FCI23_37645</name>
</gene>
<dbReference type="InterPro" id="IPR035315">
    <property type="entry name" value="DUF5372"/>
</dbReference>
<dbReference type="Proteomes" id="UP000305778">
    <property type="component" value="Unassembled WGS sequence"/>
</dbReference>